<keyword evidence="3" id="KW-1185">Reference proteome</keyword>
<evidence type="ECO:0000313" key="2">
    <source>
        <dbReference type="EMBL" id="VEL29059.1"/>
    </source>
</evidence>
<reference evidence="2" key="1">
    <citation type="submission" date="2018-11" db="EMBL/GenBank/DDBJ databases">
        <authorList>
            <consortium name="Pathogen Informatics"/>
        </authorList>
    </citation>
    <scope>NUCLEOTIDE SEQUENCE</scope>
</reference>
<accession>A0A448X659</accession>
<comment type="caution">
    <text evidence="2">The sequence shown here is derived from an EMBL/GenBank/DDBJ whole genome shotgun (WGS) entry which is preliminary data.</text>
</comment>
<name>A0A448X659_9PLAT</name>
<sequence>MRQSELGRLRDRITAPTPPKAWPRRGHGSPPIGEMLRCHRDWPAGECEMSQAN</sequence>
<evidence type="ECO:0000256" key="1">
    <source>
        <dbReference type="SAM" id="MobiDB-lite"/>
    </source>
</evidence>
<feature type="compositionally biased region" description="Basic and acidic residues" evidence="1">
    <location>
        <begin position="1"/>
        <end position="13"/>
    </location>
</feature>
<gene>
    <name evidence="2" type="ORF">PXEA_LOCUS22499</name>
</gene>
<proteinExistence type="predicted"/>
<feature type="region of interest" description="Disordered" evidence="1">
    <location>
        <begin position="1"/>
        <end position="33"/>
    </location>
</feature>
<dbReference type="EMBL" id="CAAALY010099951">
    <property type="protein sequence ID" value="VEL29059.1"/>
    <property type="molecule type" value="Genomic_DNA"/>
</dbReference>
<organism evidence="2 3">
    <name type="scientific">Protopolystoma xenopodis</name>
    <dbReference type="NCBI Taxonomy" id="117903"/>
    <lineage>
        <taxon>Eukaryota</taxon>
        <taxon>Metazoa</taxon>
        <taxon>Spiralia</taxon>
        <taxon>Lophotrochozoa</taxon>
        <taxon>Platyhelminthes</taxon>
        <taxon>Monogenea</taxon>
        <taxon>Polyopisthocotylea</taxon>
        <taxon>Polystomatidea</taxon>
        <taxon>Polystomatidae</taxon>
        <taxon>Protopolystoma</taxon>
    </lineage>
</organism>
<protein>
    <submittedName>
        <fullName evidence="2">Uncharacterized protein</fullName>
    </submittedName>
</protein>
<dbReference type="Proteomes" id="UP000784294">
    <property type="component" value="Unassembled WGS sequence"/>
</dbReference>
<evidence type="ECO:0000313" key="3">
    <source>
        <dbReference type="Proteomes" id="UP000784294"/>
    </source>
</evidence>
<dbReference type="AlphaFoldDB" id="A0A448X659"/>